<organism evidence="10">
    <name type="scientific">Salvia splendens</name>
    <name type="common">Scarlet sage</name>
    <dbReference type="NCBI Taxonomy" id="180675"/>
    <lineage>
        <taxon>Eukaryota</taxon>
        <taxon>Viridiplantae</taxon>
        <taxon>Streptophyta</taxon>
        <taxon>Embryophyta</taxon>
        <taxon>Tracheophyta</taxon>
        <taxon>Spermatophyta</taxon>
        <taxon>Magnoliopsida</taxon>
        <taxon>eudicotyledons</taxon>
        <taxon>Gunneridae</taxon>
        <taxon>Pentapetalae</taxon>
        <taxon>asterids</taxon>
        <taxon>lamiids</taxon>
        <taxon>Lamiales</taxon>
        <taxon>Lamiaceae</taxon>
        <taxon>Nepetoideae</taxon>
        <taxon>Mentheae</taxon>
        <taxon>Salviinae</taxon>
        <taxon>Salvia</taxon>
        <taxon>Salvia subgen. Calosphace</taxon>
        <taxon>core Calosphace</taxon>
    </lineage>
</organism>
<feature type="compositionally biased region" description="Basic and acidic residues" evidence="8">
    <location>
        <begin position="518"/>
        <end position="532"/>
    </location>
</feature>
<keyword evidence="6" id="KW-0539">Nucleus</keyword>
<dbReference type="GO" id="GO:0003723">
    <property type="term" value="F:RNA binding"/>
    <property type="evidence" value="ECO:0007669"/>
    <property type="project" value="TreeGrafter"/>
</dbReference>
<evidence type="ECO:0000313" key="10">
    <source>
        <dbReference type="EMBL" id="KAG6398452.1"/>
    </source>
</evidence>
<protein>
    <recommendedName>
        <fullName evidence="9">CCHC-type domain-containing protein</fullName>
    </recommendedName>
</protein>
<dbReference type="SUPFAM" id="SSF57756">
    <property type="entry name" value="Retrovirus zinc finger-like domains"/>
    <property type="match status" value="1"/>
</dbReference>
<dbReference type="Proteomes" id="UP000298416">
    <property type="component" value="Unassembled WGS sequence"/>
</dbReference>
<dbReference type="Pfam" id="PF04046">
    <property type="entry name" value="PSP"/>
    <property type="match status" value="1"/>
</dbReference>
<comment type="caution">
    <text evidence="10">The sequence shown here is derived from an EMBL/GenBank/DDBJ whole genome shotgun (WGS) entry which is preliminary data.</text>
</comment>
<dbReference type="AlphaFoldDB" id="A0A8X8WP16"/>
<dbReference type="InterPro" id="IPR036875">
    <property type="entry name" value="Znf_CCHC_sf"/>
</dbReference>
<keyword evidence="3" id="KW-0479">Metal-binding</keyword>
<evidence type="ECO:0000256" key="6">
    <source>
        <dbReference type="ARBA" id="ARBA00023242"/>
    </source>
</evidence>
<dbReference type="InterPro" id="IPR001878">
    <property type="entry name" value="Znf_CCHC"/>
</dbReference>
<feature type="compositionally biased region" description="Basic and acidic residues" evidence="8">
    <location>
        <begin position="547"/>
        <end position="560"/>
    </location>
</feature>
<comment type="subcellular location">
    <subcellularLocation>
        <location evidence="1">Nucleus</location>
        <location evidence="1">Nucleoplasm</location>
    </subcellularLocation>
</comment>
<keyword evidence="5" id="KW-0862">Zinc</keyword>
<reference evidence="10" key="2">
    <citation type="submission" date="2020-08" db="EMBL/GenBank/DDBJ databases">
        <title>Plant Genome Project.</title>
        <authorList>
            <person name="Zhang R.-G."/>
        </authorList>
    </citation>
    <scope>NUCLEOTIDE SEQUENCE</scope>
    <source>
        <strain evidence="10">Huo1</strain>
        <tissue evidence="10">Leaf</tissue>
    </source>
</reference>
<proteinExistence type="inferred from homology"/>
<feature type="region of interest" description="Disordered" evidence="8">
    <location>
        <begin position="320"/>
        <end position="352"/>
    </location>
</feature>
<evidence type="ECO:0000259" key="9">
    <source>
        <dbReference type="PROSITE" id="PS50158"/>
    </source>
</evidence>
<feature type="region of interest" description="Disordered" evidence="8">
    <location>
        <begin position="1"/>
        <end position="34"/>
    </location>
</feature>
<dbReference type="PROSITE" id="PS50158">
    <property type="entry name" value="ZF_CCHC"/>
    <property type="match status" value="1"/>
</dbReference>
<evidence type="ECO:0000256" key="1">
    <source>
        <dbReference type="ARBA" id="ARBA00004642"/>
    </source>
</evidence>
<keyword evidence="11" id="KW-1185">Reference proteome</keyword>
<evidence type="ECO:0000256" key="4">
    <source>
        <dbReference type="ARBA" id="ARBA00022771"/>
    </source>
</evidence>
<feature type="region of interest" description="Disordered" evidence="8">
    <location>
        <begin position="461"/>
        <end position="574"/>
    </location>
</feature>
<feature type="compositionally biased region" description="Low complexity" evidence="8">
    <location>
        <begin position="461"/>
        <end position="470"/>
    </location>
</feature>
<feature type="compositionally biased region" description="Polar residues" evidence="8">
    <location>
        <begin position="533"/>
        <end position="545"/>
    </location>
</feature>
<evidence type="ECO:0000256" key="5">
    <source>
        <dbReference type="ARBA" id="ARBA00022833"/>
    </source>
</evidence>
<dbReference type="PANTHER" id="PTHR13316:SF0">
    <property type="entry name" value="ZINC FINGER CCHC DOMAIN-CONTAINING PROTEIN 8"/>
    <property type="match status" value="1"/>
</dbReference>
<accession>A0A8X8WP16</accession>
<feature type="compositionally biased region" description="Polar residues" evidence="8">
    <location>
        <begin position="472"/>
        <end position="485"/>
    </location>
</feature>
<evidence type="ECO:0000256" key="7">
    <source>
        <dbReference type="PROSITE-ProRule" id="PRU00047"/>
    </source>
</evidence>
<dbReference type="GO" id="GO:0005654">
    <property type="term" value="C:nucleoplasm"/>
    <property type="evidence" value="ECO:0007669"/>
    <property type="project" value="UniProtKB-SubCell"/>
</dbReference>
<evidence type="ECO:0000256" key="8">
    <source>
        <dbReference type="SAM" id="MobiDB-lite"/>
    </source>
</evidence>
<keyword evidence="4 7" id="KW-0863">Zinc-finger</keyword>
<evidence type="ECO:0000256" key="2">
    <source>
        <dbReference type="ARBA" id="ARBA00007497"/>
    </source>
</evidence>
<dbReference type="PANTHER" id="PTHR13316">
    <property type="entry name" value="ZINC FINGER, CCHC DOMAIN CONTAINING 8"/>
    <property type="match status" value="1"/>
</dbReference>
<dbReference type="InterPro" id="IPR006568">
    <property type="entry name" value="PSP_pro-rich"/>
</dbReference>
<dbReference type="SMART" id="SM00581">
    <property type="entry name" value="PSP"/>
    <property type="match status" value="1"/>
</dbReference>
<name>A0A8X8WP16_SALSN</name>
<reference evidence="10" key="1">
    <citation type="submission" date="2018-01" db="EMBL/GenBank/DDBJ databases">
        <authorList>
            <person name="Mao J.F."/>
        </authorList>
    </citation>
    <scope>NUCLEOTIDE SEQUENCE</scope>
    <source>
        <strain evidence="10">Huo1</strain>
        <tissue evidence="10">Leaf</tissue>
    </source>
</reference>
<gene>
    <name evidence="10" type="ORF">SASPL_139912</name>
</gene>
<dbReference type="GO" id="GO:0008270">
    <property type="term" value="F:zinc ion binding"/>
    <property type="evidence" value="ECO:0007669"/>
    <property type="project" value="UniProtKB-KW"/>
</dbReference>
<evidence type="ECO:0000256" key="3">
    <source>
        <dbReference type="ARBA" id="ARBA00022723"/>
    </source>
</evidence>
<dbReference type="GO" id="GO:0071013">
    <property type="term" value="C:catalytic step 2 spliceosome"/>
    <property type="evidence" value="ECO:0007669"/>
    <property type="project" value="TreeGrafter"/>
</dbReference>
<dbReference type="InterPro" id="IPR052115">
    <property type="entry name" value="NEXT_complex_subunit_ZCCHC8"/>
</dbReference>
<evidence type="ECO:0000313" key="11">
    <source>
        <dbReference type="Proteomes" id="UP000298416"/>
    </source>
</evidence>
<feature type="domain" description="CCHC-type" evidence="9">
    <location>
        <begin position="295"/>
        <end position="311"/>
    </location>
</feature>
<dbReference type="EMBL" id="PNBA02000015">
    <property type="protein sequence ID" value="KAG6398452.1"/>
    <property type="molecule type" value="Genomic_DNA"/>
</dbReference>
<sequence>METEDLIKLPASSNSEHGEKDNTCESGPEAISSESLHLNSEVTEEINGEDPGATLGVLDENMDALMEDDFEGGPNSNGVTPPVGLRITDSVANVEKVASVSSMLHGNGFVSVQSEISVSNLKKNEVLLSKRELDAKCILSFVALVVLLCTSRGPTGTRISSISGVKRPRAAVDEYQPSVHVIYSSLPRESKQKLEKLLEQWSQWHSEWSSSSDDSNVVLESGEETYFPALRVGGDKPSSITFWVDSKTKMQSSTEFKQLDSASVPLYDRGYSSALTSTGGASSLDGRADKLDASRCFNCGSYGHALKDCSKPRDNAAVNSARKQQKVKRNQHPNSRNSTRYYQTSRGGKYDGLTPGVLDGETKKALGLGDLDPPPWLKRMREIGYPPGYLDAETEDQPSGITIFGDDTYKDENEEGEILDASYAEPLRKMTVEFPGLNAPVPENADERLWASDERLWASNSLSSNPSRYSSHQRYNQPSETSSRGYYSEQRRSRDWDDEGPPGCEPGTSPSLSNHFHRYGDLDSGYKPHSPRDSPSTTWSSSYARSLSDRGRRSPLHRDGSPTYGYYGSYASPR</sequence>
<feature type="compositionally biased region" description="Polar residues" evidence="8">
    <location>
        <begin position="332"/>
        <end position="346"/>
    </location>
</feature>
<comment type="similarity">
    <text evidence="2">Belongs to the ZCCHC8 family.</text>
</comment>